<dbReference type="Proteomes" id="UP000812440">
    <property type="component" value="Chromosome 3"/>
</dbReference>
<proteinExistence type="predicted"/>
<sequence>MFKQAVLLFYYVWILDQHLTPLTAILCTLYYGLDGVHQPGLQWSSIPLVPLPLTAGVIYKSSLHLCCIGSKVVEGYTGHWFSVQVFMAFQDLG</sequence>
<reference evidence="1" key="1">
    <citation type="thesis" date="2020" institute="ProQuest LLC" country="789 East Eisenhower Parkway, Ann Arbor, MI, USA">
        <title>Comparative Genomics and Chromosome Evolution.</title>
        <authorList>
            <person name="Mudd A.B."/>
        </authorList>
    </citation>
    <scope>NUCLEOTIDE SEQUENCE</scope>
    <source>
        <strain evidence="1">Female2</strain>
        <tissue evidence="1">Blood</tissue>
    </source>
</reference>
<gene>
    <name evidence="1" type="ORF">GDO86_006839</name>
</gene>
<dbReference type="AlphaFoldDB" id="A0A8T2JA74"/>
<evidence type="ECO:0000313" key="1">
    <source>
        <dbReference type="EMBL" id="KAG8441252.1"/>
    </source>
</evidence>
<organism evidence="1 2">
    <name type="scientific">Hymenochirus boettgeri</name>
    <name type="common">Congo dwarf clawed frog</name>
    <dbReference type="NCBI Taxonomy" id="247094"/>
    <lineage>
        <taxon>Eukaryota</taxon>
        <taxon>Metazoa</taxon>
        <taxon>Chordata</taxon>
        <taxon>Craniata</taxon>
        <taxon>Vertebrata</taxon>
        <taxon>Euteleostomi</taxon>
        <taxon>Amphibia</taxon>
        <taxon>Batrachia</taxon>
        <taxon>Anura</taxon>
        <taxon>Pipoidea</taxon>
        <taxon>Pipidae</taxon>
        <taxon>Pipinae</taxon>
        <taxon>Hymenochirus</taxon>
    </lineage>
</organism>
<protein>
    <submittedName>
        <fullName evidence="1">Uncharacterized protein</fullName>
    </submittedName>
</protein>
<comment type="caution">
    <text evidence="1">The sequence shown here is derived from an EMBL/GenBank/DDBJ whole genome shotgun (WGS) entry which is preliminary data.</text>
</comment>
<evidence type="ECO:0000313" key="2">
    <source>
        <dbReference type="Proteomes" id="UP000812440"/>
    </source>
</evidence>
<name>A0A8T2JA74_9PIPI</name>
<dbReference type="EMBL" id="JAACNH010000006">
    <property type="protein sequence ID" value="KAG8441252.1"/>
    <property type="molecule type" value="Genomic_DNA"/>
</dbReference>
<keyword evidence="2" id="KW-1185">Reference proteome</keyword>
<accession>A0A8T2JA74</accession>